<evidence type="ECO:0000313" key="2">
    <source>
        <dbReference type="EMBL" id="CAH2015793.1"/>
    </source>
</evidence>
<dbReference type="AlphaFoldDB" id="A0A9P0Q9R5"/>
<protein>
    <submittedName>
        <fullName evidence="2">Uncharacterized protein</fullName>
    </submittedName>
</protein>
<keyword evidence="3" id="KW-1185">Reference proteome</keyword>
<keyword evidence="1" id="KW-1133">Transmembrane helix</keyword>
<name>A0A9P0Q9R5_ACAOB</name>
<dbReference type="EMBL" id="CAKOFQ010008750">
    <property type="protein sequence ID" value="CAH2015793.1"/>
    <property type="molecule type" value="Genomic_DNA"/>
</dbReference>
<evidence type="ECO:0000256" key="1">
    <source>
        <dbReference type="SAM" id="Phobius"/>
    </source>
</evidence>
<accession>A0A9P0Q9R5</accession>
<comment type="caution">
    <text evidence="2">The sequence shown here is derived from an EMBL/GenBank/DDBJ whole genome shotgun (WGS) entry which is preliminary data.</text>
</comment>
<sequence length="83" mass="9331">MGLILHKQSGISDITLTSIYLVIGATFSIVASPTTLSRCIIVLITIAKRREYLHSREPLRTIVWGLLAKLADIFLFFLLERAM</sequence>
<proteinExistence type="predicted"/>
<feature type="transmembrane region" description="Helical" evidence="1">
    <location>
        <begin position="20"/>
        <end position="47"/>
    </location>
</feature>
<evidence type="ECO:0000313" key="3">
    <source>
        <dbReference type="Proteomes" id="UP001152888"/>
    </source>
</evidence>
<feature type="transmembrane region" description="Helical" evidence="1">
    <location>
        <begin position="59"/>
        <end position="79"/>
    </location>
</feature>
<dbReference type="Proteomes" id="UP001152888">
    <property type="component" value="Unassembled WGS sequence"/>
</dbReference>
<keyword evidence="1" id="KW-0472">Membrane</keyword>
<organism evidence="2 3">
    <name type="scientific">Acanthoscelides obtectus</name>
    <name type="common">Bean weevil</name>
    <name type="synonym">Bruchus obtectus</name>
    <dbReference type="NCBI Taxonomy" id="200917"/>
    <lineage>
        <taxon>Eukaryota</taxon>
        <taxon>Metazoa</taxon>
        <taxon>Ecdysozoa</taxon>
        <taxon>Arthropoda</taxon>
        <taxon>Hexapoda</taxon>
        <taxon>Insecta</taxon>
        <taxon>Pterygota</taxon>
        <taxon>Neoptera</taxon>
        <taxon>Endopterygota</taxon>
        <taxon>Coleoptera</taxon>
        <taxon>Polyphaga</taxon>
        <taxon>Cucujiformia</taxon>
        <taxon>Chrysomeloidea</taxon>
        <taxon>Chrysomelidae</taxon>
        <taxon>Bruchinae</taxon>
        <taxon>Bruchini</taxon>
        <taxon>Acanthoscelides</taxon>
    </lineage>
</organism>
<keyword evidence="1" id="KW-0812">Transmembrane</keyword>
<gene>
    <name evidence="2" type="ORF">ACAOBT_LOCUS34949</name>
</gene>
<reference evidence="2" key="1">
    <citation type="submission" date="2022-03" db="EMBL/GenBank/DDBJ databases">
        <authorList>
            <person name="Sayadi A."/>
        </authorList>
    </citation>
    <scope>NUCLEOTIDE SEQUENCE</scope>
</reference>